<keyword evidence="2" id="KW-1185">Reference proteome</keyword>
<protein>
    <submittedName>
        <fullName evidence="1">Uncharacterized protein</fullName>
    </submittedName>
</protein>
<accession>A0AAD9GS82</accession>
<evidence type="ECO:0000313" key="1">
    <source>
        <dbReference type="EMBL" id="KAK1943556.1"/>
    </source>
</evidence>
<dbReference type="EMBL" id="JASMQC010000007">
    <property type="protein sequence ID" value="KAK1943556.1"/>
    <property type="molecule type" value="Genomic_DNA"/>
</dbReference>
<name>A0AAD9GS82_9STRA</name>
<gene>
    <name evidence="1" type="ORF">P3T76_004952</name>
</gene>
<sequence length="76" mass="8685">MDGLSIIELPEHYRIDGEKLDHQAICIFIEQFCCSPDTNRMRGVLVSVETGFYRCLLCIGVYTALHTEESLEYPNS</sequence>
<evidence type="ECO:0000313" key="2">
    <source>
        <dbReference type="Proteomes" id="UP001259832"/>
    </source>
</evidence>
<reference evidence="1" key="1">
    <citation type="submission" date="2023-08" db="EMBL/GenBank/DDBJ databases">
        <title>Reference Genome Resource for the Citrus Pathogen Phytophthora citrophthora.</title>
        <authorList>
            <person name="Moller H."/>
            <person name="Coetzee B."/>
            <person name="Rose L.J."/>
            <person name="Van Niekerk J.M."/>
        </authorList>
    </citation>
    <scope>NUCLEOTIDE SEQUENCE</scope>
    <source>
        <strain evidence="1">STE-U-9442</strain>
    </source>
</reference>
<dbReference type="AlphaFoldDB" id="A0AAD9GS82"/>
<organism evidence="1 2">
    <name type="scientific">Phytophthora citrophthora</name>
    <dbReference type="NCBI Taxonomy" id="4793"/>
    <lineage>
        <taxon>Eukaryota</taxon>
        <taxon>Sar</taxon>
        <taxon>Stramenopiles</taxon>
        <taxon>Oomycota</taxon>
        <taxon>Peronosporomycetes</taxon>
        <taxon>Peronosporales</taxon>
        <taxon>Peronosporaceae</taxon>
        <taxon>Phytophthora</taxon>
    </lineage>
</organism>
<dbReference type="Proteomes" id="UP001259832">
    <property type="component" value="Unassembled WGS sequence"/>
</dbReference>
<comment type="caution">
    <text evidence="1">The sequence shown here is derived from an EMBL/GenBank/DDBJ whole genome shotgun (WGS) entry which is preliminary data.</text>
</comment>
<proteinExistence type="predicted"/>